<dbReference type="AlphaFoldDB" id="A0E3B8"/>
<dbReference type="Proteomes" id="UP000000600">
    <property type="component" value="Unassembled WGS sequence"/>
</dbReference>
<proteinExistence type="predicted"/>
<protein>
    <recommendedName>
        <fullName evidence="3">PARP catalytic domain-containing protein</fullName>
    </recommendedName>
</protein>
<evidence type="ECO:0008006" key="3">
    <source>
        <dbReference type="Google" id="ProtNLM"/>
    </source>
</evidence>
<dbReference type="OrthoDB" id="428577at2759"/>
<name>A0E3B8_PARTE</name>
<evidence type="ECO:0000313" key="1">
    <source>
        <dbReference type="EMBL" id="CAK89785.1"/>
    </source>
</evidence>
<sequence>MRWDNFPEKEERGPRLQLKLLLSNRLASFGLKLDEKEHQNINWINMDGNKEEWRILFHGTKQYCVADITKEKLKGGNNQVWENYICEDGRKVGRGIYFSYTIEVCLRPEYAEPVQVGQKQYSVTFMSRANPTKITQSPK</sequence>
<dbReference type="PANTHER" id="PTHR36649:SF28">
    <property type="entry name" value="UBIQUITIN-LIKE DOMAIN-CONTAINING PROTEIN"/>
    <property type="match status" value="1"/>
</dbReference>
<reference evidence="1 2" key="1">
    <citation type="journal article" date="2006" name="Nature">
        <title>Global trends of whole-genome duplications revealed by the ciliate Paramecium tetraurelia.</title>
        <authorList>
            <consortium name="Genoscope"/>
            <person name="Aury J.-M."/>
            <person name="Jaillon O."/>
            <person name="Duret L."/>
            <person name="Noel B."/>
            <person name="Jubin C."/>
            <person name="Porcel B.M."/>
            <person name="Segurens B."/>
            <person name="Daubin V."/>
            <person name="Anthouard V."/>
            <person name="Aiach N."/>
            <person name="Arnaiz O."/>
            <person name="Billaut A."/>
            <person name="Beisson J."/>
            <person name="Blanc I."/>
            <person name="Bouhouche K."/>
            <person name="Camara F."/>
            <person name="Duharcourt S."/>
            <person name="Guigo R."/>
            <person name="Gogendeau D."/>
            <person name="Katinka M."/>
            <person name="Keller A.-M."/>
            <person name="Kissmehl R."/>
            <person name="Klotz C."/>
            <person name="Koll F."/>
            <person name="Le Moue A."/>
            <person name="Lepere C."/>
            <person name="Malinsky S."/>
            <person name="Nowacki M."/>
            <person name="Nowak J.K."/>
            <person name="Plattner H."/>
            <person name="Poulain J."/>
            <person name="Ruiz F."/>
            <person name="Serrano V."/>
            <person name="Zagulski M."/>
            <person name="Dessen P."/>
            <person name="Betermier M."/>
            <person name="Weissenbach J."/>
            <person name="Scarpelli C."/>
            <person name="Schachter V."/>
            <person name="Sperling L."/>
            <person name="Meyer E."/>
            <person name="Cohen J."/>
            <person name="Wincker P."/>
        </authorList>
    </citation>
    <scope>NUCLEOTIDE SEQUENCE [LARGE SCALE GENOMIC DNA]</scope>
    <source>
        <strain evidence="1 2">Stock d4-2</strain>
    </source>
</reference>
<dbReference type="EMBL" id="CT868656">
    <property type="protein sequence ID" value="CAK89785.1"/>
    <property type="molecule type" value="Genomic_DNA"/>
</dbReference>
<dbReference type="GeneID" id="5042967"/>
<dbReference type="HOGENOM" id="CLU_035000_0_0_1"/>
<dbReference type="KEGG" id="ptm:GSPATT00022958001"/>
<dbReference type="PANTHER" id="PTHR36649">
    <property type="entry name" value="UBIQUITIN-LIKE DOMAIN-CONTAINING PROTEIN"/>
    <property type="match status" value="1"/>
</dbReference>
<organism evidence="1 2">
    <name type="scientific">Paramecium tetraurelia</name>
    <dbReference type="NCBI Taxonomy" id="5888"/>
    <lineage>
        <taxon>Eukaryota</taxon>
        <taxon>Sar</taxon>
        <taxon>Alveolata</taxon>
        <taxon>Ciliophora</taxon>
        <taxon>Intramacronucleata</taxon>
        <taxon>Oligohymenophorea</taxon>
        <taxon>Peniculida</taxon>
        <taxon>Parameciidae</taxon>
        <taxon>Paramecium</taxon>
    </lineage>
</organism>
<dbReference type="Gene3D" id="3.90.228.10">
    <property type="match status" value="1"/>
</dbReference>
<dbReference type="RefSeq" id="XP_001457182.1">
    <property type="nucleotide sequence ID" value="XM_001457145.1"/>
</dbReference>
<keyword evidence="2" id="KW-1185">Reference proteome</keyword>
<accession>A0E3B8</accession>
<evidence type="ECO:0000313" key="2">
    <source>
        <dbReference type="Proteomes" id="UP000000600"/>
    </source>
</evidence>
<gene>
    <name evidence="1" type="ORF">GSPATT00022958001</name>
</gene>
<dbReference type="InParanoid" id="A0E3B8"/>